<dbReference type="PRINTS" id="PR00455">
    <property type="entry name" value="HTHTETR"/>
</dbReference>
<dbReference type="Pfam" id="PF14246">
    <property type="entry name" value="TetR_C_7"/>
    <property type="match status" value="1"/>
</dbReference>
<evidence type="ECO:0000256" key="2">
    <source>
        <dbReference type="PROSITE-ProRule" id="PRU00335"/>
    </source>
</evidence>
<dbReference type="InterPro" id="IPR009057">
    <property type="entry name" value="Homeodomain-like_sf"/>
</dbReference>
<dbReference type="PANTHER" id="PTHR30055">
    <property type="entry name" value="HTH-TYPE TRANSCRIPTIONAL REGULATOR RUTR"/>
    <property type="match status" value="1"/>
</dbReference>
<organism evidence="4 5">
    <name type="scientific">Novosphingobium mangrovi</name>
    <name type="common">ex Hu et al. 2023</name>
    <dbReference type="NCBI Taxonomy" id="2930094"/>
    <lineage>
        <taxon>Bacteria</taxon>
        <taxon>Pseudomonadati</taxon>
        <taxon>Pseudomonadota</taxon>
        <taxon>Alphaproteobacteria</taxon>
        <taxon>Sphingomonadales</taxon>
        <taxon>Sphingomonadaceae</taxon>
        <taxon>Novosphingobium</taxon>
    </lineage>
</organism>
<reference evidence="4" key="1">
    <citation type="submission" date="2022-03" db="EMBL/GenBank/DDBJ databases">
        <title>Identification of a novel bacterium isolated from mangrove sediments.</title>
        <authorList>
            <person name="Pan X."/>
        </authorList>
    </citation>
    <scope>NUCLEOTIDE SEQUENCE</scope>
    <source>
        <strain evidence="4">B2637</strain>
    </source>
</reference>
<proteinExistence type="predicted"/>
<evidence type="ECO:0000313" key="5">
    <source>
        <dbReference type="Proteomes" id="UP001162802"/>
    </source>
</evidence>
<comment type="caution">
    <text evidence="4">The sequence shown here is derived from an EMBL/GenBank/DDBJ whole genome shotgun (WGS) entry which is preliminary data.</text>
</comment>
<evidence type="ECO:0000259" key="3">
    <source>
        <dbReference type="PROSITE" id="PS50977"/>
    </source>
</evidence>
<sequence length="205" mass="22268">MRKKTQSKREEIVAIARAAFLDGGYSATSMASIAALVGGSKGTLYGYFSSKEELFGAVVRDVSEEHGLPVLALLDDPQADLAETIFALARALTRFFVMPEAIAHYRLAVGESGRFPKLGQIFFEQGQKEGEDMVTAWLEERIARGQLAARPPRLLAQQFVALCRAGPWNALLMGAPEQPGEAQLEELATLAAQTFLAAHARPHPE</sequence>
<dbReference type="EMBL" id="JALHAT010000008">
    <property type="protein sequence ID" value="MCJ1960547.1"/>
    <property type="molecule type" value="Genomic_DNA"/>
</dbReference>
<name>A0ABT0ABH8_9SPHN</name>
<dbReference type="InterPro" id="IPR039536">
    <property type="entry name" value="TetR_C_Proteobacteria"/>
</dbReference>
<dbReference type="Pfam" id="PF00440">
    <property type="entry name" value="TetR_N"/>
    <property type="match status" value="1"/>
</dbReference>
<dbReference type="SUPFAM" id="SSF48498">
    <property type="entry name" value="Tetracyclin repressor-like, C-terminal domain"/>
    <property type="match status" value="1"/>
</dbReference>
<dbReference type="SUPFAM" id="SSF46689">
    <property type="entry name" value="Homeodomain-like"/>
    <property type="match status" value="1"/>
</dbReference>
<feature type="DNA-binding region" description="H-T-H motif" evidence="2">
    <location>
        <begin position="29"/>
        <end position="48"/>
    </location>
</feature>
<evidence type="ECO:0000313" key="4">
    <source>
        <dbReference type="EMBL" id="MCJ1960547.1"/>
    </source>
</evidence>
<dbReference type="PROSITE" id="PS50977">
    <property type="entry name" value="HTH_TETR_2"/>
    <property type="match status" value="1"/>
</dbReference>
<keyword evidence="5" id="KW-1185">Reference proteome</keyword>
<accession>A0ABT0ABH8</accession>
<dbReference type="PANTHER" id="PTHR30055:SF119">
    <property type="entry name" value="NALC"/>
    <property type="match status" value="1"/>
</dbReference>
<dbReference type="RefSeq" id="WP_243798773.1">
    <property type="nucleotide sequence ID" value="NZ_JALHAT010000008.1"/>
</dbReference>
<dbReference type="Proteomes" id="UP001162802">
    <property type="component" value="Unassembled WGS sequence"/>
</dbReference>
<evidence type="ECO:0000256" key="1">
    <source>
        <dbReference type="ARBA" id="ARBA00023125"/>
    </source>
</evidence>
<dbReference type="InterPro" id="IPR050109">
    <property type="entry name" value="HTH-type_TetR-like_transc_reg"/>
</dbReference>
<gene>
    <name evidence="4" type="ORF">MTR65_07645</name>
</gene>
<dbReference type="InterPro" id="IPR001647">
    <property type="entry name" value="HTH_TetR"/>
</dbReference>
<dbReference type="Gene3D" id="1.10.357.10">
    <property type="entry name" value="Tetracycline Repressor, domain 2"/>
    <property type="match status" value="1"/>
</dbReference>
<keyword evidence="1 2" id="KW-0238">DNA-binding</keyword>
<dbReference type="InterPro" id="IPR036271">
    <property type="entry name" value="Tet_transcr_reg_TetR-rel_C_sf"/>
</dbReference>
<feature type="domain" description="HTH tetR-type" evidence="3">
    <location>
        <begin position="6"/>
        <end position="66"/>
    </location>
</feature>
<protein>
    <submittedName>
        <fullName evidence="4">TetR/AcrR family transcriptional regulator</fullName>
    </submittedName>
</protein>
<dbReference type="Gene3D" id="1.10.10.60">
    <property type="entry name" value="Homeodomain-like"/>
    <property type="match status" value="1"/>
</dbReference>